<dbReference type="AlphaFoldDB" id="A0AAD6JI98"/>
<sequence length="120" mass="12989">MAMEKENSGNFTYMGRSFSELTVNDDSLAFSDCNSDKSGEFPASASQSRRLFLSCAADNPDDLILGSQRQKEIAVSILLQICEDNILHCSMVAREGAIPPLVALSQSGTNRAKQKVSVIV</sequence>
<keyword evidence="2" id="KW-1185">Reference proteome</keyword>
<accession>A0AAD6JI98</accession>
<gene>
    <name evidence="1" type="ORF">OIU84_013009</name>
</gene>
<reference evidence="1 2" key="1">
    <citation type="journal article" date="2023" name="Int. J. Mol. Sci.">
        <title>De Novo Assembly and Annotation of 11 Diverse Shrub Willow (Salix) Genomes Reveals Novel Gene Organization in Sex-Linked Regions.</title>
        <authorList>
            <person name="Hyden B."/>
            <person name="Feng K."/>
            <person name="Yates T.B."/>
            <person name="Jawdy S."/>
            <person name="Cereghino C."/>
            <person name="Smart L.B."/>
            <person name="Muchero W."/>
        </authorList>
    </citation>
    <scope>NUCLEOTIDE SEQUENCE [LARGE SCALE GENOMIC DNA]</scope>
    <source>
        <tissue evidence="1">Shoot tip</tissue>
    </source>
</reference>
<comment type="caution">
    <text evidence="1">The sequence shown here is derived from an EMBL/GenBank/DDBJ whole genome shotgun (WGS) entry which is preliminary data.</text>
</comment>
<dbReference type="Gene3D" id="1.25.10.10">
    <property type="entry name" value="Leucine-rich Repeat Variant"/>
    <property type="match status" value="1"/>
</dbReference>
<proteinExistence type="predicted"/>
<dbReference type="Proteomes" id="UP001162972">
    <property type="component" value="Chromosome 2"/>
</dbReference>
<protein>
    <submittedName>
        <fullName evidence="1">Uncharacterized protein</fullName>
    </submittedName>
</protein>
<dbReference type="InterPro" id="IPR011989">
    <property type="entry name" value="ARM-like"/>
</dbReference>
<evidence type="ECO:0000313" key="1">
    <source>
        <dbReference type="EMBL" id="KAJ6404947.1"/>
    </source>
</evidence>
<dbReference type="EMBL" id="JAPFFJ010000017">
    <property type="protein sequence ID" value="KAJ6404947.1"/>
    <property type="molecule type" value="Genomic_DNA"/>
</dbReference>
<organism evidence="1 2">
    <name type="scientific">Salix udensis</name>
    <dbReference type="NCBI Taxonomy" id="889485"/>
    <lineage>
        <taxon>Eukaryota</taxon>
        <taxon>Viridiplantae</taxon>
        <taxon>Streptophyta</taxon>
        <taxon>Embryophyta</taxon>
        <taxon>Tracheophyta</taxon>
        <taxon>Spermatophyta</taxon>
        <taxon>Magnoliopsida</taxon>
        <taxon>eudicotyledons</taxon>
        <taxon>Gunneridae</taxon>
        <taxon>Pentapetalae</taxon>
        <taxon>rosids</taxon>
        <taxon>fabids</taxon>
        <taxon>Malpighiales</taxon>
        <taxon>Salicaceae</taxon>
        <taxon>Saliceae</taxon>
        <taxon>Salix</taxon>
    </lineage>
</organism>
<evidence type="ECO:0000313" key="2">
    <source>
        <dbReference type="Proteomes" id="UP001162972"/>
    </source>
</evidence>
<name>A0AAD6JI98_9ROSI</name>